<dbReference type="RefSeq" id="WP_284393056.1">
    <property type="nucleotide sequence ID" value="NZ_BSNG01000002.1"/>
</dbReference>
<feature type="transmembrane region" description="Helical" evidence="1">
    <location>
        <begin position="98"/>
        <end position="118"/>
    </location>
</feature>
<evidence type="ECO:0008006" key="4">
    <source>
        <dbReference type="Google" id="ProtNLM"/>
    </source>
</evidence>
<dbReference type="Proteomes" id="UP001161406">
    <property type="component" value="Unassembled WGS sequence"/>
</dbReference>
<keyword evidence="1" id="KW-1133">Transmembrane helix</keyword>
<keyword evidence="1" id="KW-0812">Transmembrane</keyword>
<dbReference type="EMBL" id="BSNG01000002">
    <property type="protein sequence ID" value="GLQ11576.1"/>
    <property type="molecule type" value="Genomic_DNA"/>
</dbReference>
<sequence>MSKPSTPPITDEILTAFADGVLDEPQFSRVAQAIENDDDLAARLEQLVEGAALAKAGFAPLLAPVPAALEKNVRAAIARAERGATWQNWLEKLRLSPVGATAFAAVIALLAIPSLYLLTLRGDNGPAIGTLEGPDIAIALDSLPSGESRTLPNGMDVTAIATFIDAAGTTCREFETTGAANYLAVACRTAQSWQTRLAIATTQDNGNYRPASGMELLDSYLQSIGAGVPLLDQDELKALQRPD</sequence>
<reference evidence="2" key="2">
    <citation type="submission" date="2023-01" db="EMBL/GenBank/DDBJ databases">
        <title>Draft genome sequence of Devosia yakushimensis strain NBRC 103855.</title>
        <authorList>
            <person name="Sun Q."/>
            <person name="Mori K."/>
        </authorList>
    </citation>
    <scope>NUCLEOTIDE SEQUENCE</scope>
    <source>
        <strain evidence="2">NBRC 103855</strain>
    </source>
</reference>
<evidence type="ECO:0000256" key="1">
    <source>
        <dbReference type="SAM" id="Phobius"/>
    </source>
</evidence>
<protein>
    <recommendedName>
        <fullName evidence="4">Zinc-finger domain-containing protein</fullName>
    </recommendedName>
</protein>
<accession>A0ABQ5ULK1</accession>
<keyword evidence="3" id="KW-1185">Reference proteome</keyword>
<name>A0ABQ5ULK1_9HYPH</name>
<keyword evidence="1" id="KW-0472">Membrane</keyword>
<evidence type="ECO:0000313" key="3">
    <source>
        <dbReference type="Proteomes" id="UP001161406"/>
    </source>
</evidence>
<proteinExistence type="predicted"/>
<evidence type="ECO:0000313" key="2">
    <source>
        <dbReference type="EMBL" id="GLQ11576.1"/>
    </source>
</evidence>
<organism evidence="2 3">
    <name type="scientific">Devosia yakushimensis</name>
    <dbReference type="NCBI Taxonomy" id="470028"/>
    <lineage>
        <taxon>Bacteria</taxon>
        <taxon>Pseudomonadati</taxon>
        <taxon>Pseudomonadota</taxon>
        <taxon>Alphaproteobacteria</taxon>
        <taxon>Hyphomicrobiales</taxon>
        <taxon>Devosiaceae</taxon>
        <taxon>Devosia</taxon>
    </lineage>
</organism>
<gene>
    <name evidence="2" type="ORF">GCM10007913_35080</name>
</gene>
<comment type="caution">
    <text evidence="2">The sequence shown here is derived from an EMBL/GenBank/DDBJ whole genome shotgun (WGS) entry which is preliminary data.</text>
</comment>
<reference evidence="2" key="1">
    <citation type="journal article" date="2014" name="Int. J. Syst. Evol. Microbiol.">
        <title>Complete genome of a new Firmicutes species belonging to the dominant human colonic microbiota ('Ruminococcus bicirculans') reveals two chromosomes and a selective capacity to utilize plant glucans.</title>
        <authorList>
            <consortium name="NISC Comparative Sequencing Program"/>
            <person name="Wegmann U."/>
            <person name="Louis P."/>
            <person name="Goesmann A."/>
            <person name="Henrissat B."/>
            <person name="Duncan S.H."/>
            <person name="Flint H.J."/>
        </authorList>
    </citation>
    <scope>NUCLEOTIDE SEQUENCE</scope>
    <source>
        <strain evidence="2">NBRC 103855</strain>
    </source>
</reference>